<evidence type="ECO:0000313" key="2">
    <source>
        <dbReference type="Proteomes" id="UP001280121"/>
    </source>
</evidence>
<sequence length="128" mass="14788">MIVIKRFQERKEACNRWTSKLPHTVKAKLVKASNESRILRMLKVGNGEYELVIETRAYSAKLRLGTFEMRRFGCWFVMMADSQSQVVVAVAEIDRERRIPVQIWGLVREGDSLERKSDEDEGDLGEIG</sequence>
<keyword evidence="2" id="KW-1185">Reference proteome</keyword>
<accession>A0AAD9X3G2</accession>
<organism evidence="1 2">
    <name type="scientific">Dipteronia dyeriana</name>
    <dbReference type="NCBI Taxonomy" id="168575"/>
    <lineage>
        <taxon>Eukaryota</taxon>
        <taxon>Viridiplantae</taxon>
        <taxon>Streptophyta</taxon>
        <taxon>Embryophyta</taxon>
        <taxon>Tracheophyta</taxon>
        <taxon>Spermatophyta</taxon>
        <taxon>Magnoliopsida</taxon>
        <taxon>eudicotyledons</taxon>
        <taxon>Gunneridae</taxon>
        <taxon>Pentapetalae</taxon>
        <taxon>rosids</taxon>
        <taxon>malvids</taxon>
        <taxon>Sapindales</taxon>
        <taxon>Sapindaceae</taxon>
        <taxon>Hippocastanoideae</taxon>
        <taxon>Acereae</taxon>
        <taxon>Dipteronia</taxon>
    </lineage>
</organism>
<dbReference type="Proteomes" id="UP001280121">
    <property type="component" value="Unassembled WGS sequence"/>
</dbReference>
<name>A0AAD9X3G2_9ROSI</name>
<protein>
    <submittedName>
        <fullName evidence="1">Uncharacterized protein</fullName>
    </submittedName>
</protein>
<reference evidence="1" key="1">
    <citation type="journal article" date="2023" name="Plant J.">
        <title>Genome sequences and population genomics provide insights into the demographic history, inbreeding, and mutation load of two 'living fossil' tree species of Dipteronia.</title>
        <authorList>
            <person name="Feng Y."/>
            <person name="Comes H.P."/>
            <person name="Chen J."/>
            <person name="Zhu S."/>
            <person name="Lu R."/>
            <person name="Zhang X."/>
            <person name="Li P."/>
            <person name="Qiu J."/>
            <person name="Olsen K.M."/>
            <person name="Qiu Y."/>
        </authorList>
    </citation>
    <scope>NUCLEOTIDE SEQUENCE</scope>
    <source>
        <strain evidence="1">KIB01</strain>
    </source>
</reference>
<dbReference type="EMBL" id="JANJYI010000004">
    <property type="protein sequence ID" value="KAK2652096.1"/>
    <property type="molecule type" value="Genomic_DNA"/>
</dbReference>
<evidence type="ECO:0000313" key="1">
    <source>
        <dbReference type="EMBL" id="KAK2652096.1"/>
    </source>
</evidence>
<proteinExistence type="predicted"/>
<dbReference type="AlphaFoldDB" id="A0AAD9X3G2"/>
<comment type="caution">
    <text evidence="1">The sequence shown here is derived from an EMBL/GenBank/DDBJ whole genome shotgun (WGS) entry which is preliminary data.</text>
</comment>
<gene>
    <name evidence="1" type="ORF">Ddye_011952</name>
</gene>